<keyword evidence="2" id="KW-1185">Reference proteome</keyword>
<accession>A0ABR1USG1</accession>
<evidence type="ECO:0000313" key="1">
    <source>
        <dbReference type="EMBL" id="KAK8061858.1"/>
    </source>
</evidence>
<dbReference type="GeneID" id="92092696"/>
<comment type="caution">
    <text evidence="1">The sequence shown here is derived from an EMBL/GenBank/DDBJ whole genome shotgun (WGS) entry which is preliminary data.</text>
</comment>
<dbReference type="RefSeq" id="XP_066715120.1">
    <property type="nucleotide sequence ID" value="XM_066859633.1"/>
</dbReference>
<sequence length="244" mass="27809">MRPVVYGAPEGTPAPIVENQTLEEITRLEVPIWKNQASKFVKIPSAFGWYLVTQAHDIARGAFRGFCETHVSALYRSEFPGGDHEVHLEYTEIEYFLQWPIAPKGSFYSDDYVASALKKTRCLRNACSHFQGQNLNASDFDRYVKYAQTLAVAVDDAPRAARARALREELGQVAAETYDEIESLGCCSILYVQREWEIHHGLYLERVSRSSEDSWIKDEEYALWPLITLAAEAHRLQQESISDD</sequence>
<name>A0ABR1USG1_9PEZI</name>
<dbReference type="EMBL" id="JAQQWL010000008">
    <property type="protein sequence ID" value="KAK8061858.1"/>
    <property type="molecule type" value="Genomic_DNA"/>
</dbReference>
<evidence type="ECO:0000313" key="2">
    <source>
        <dbReference type="Proteomes" id="UP001480595"/>
    </source>
</evidence>
<dbReference type="Proteomes" id="UP001480595">
    <property type="component" value="Unassembled WGS sequence"/>
</dbReference>
<organism evidence="1 2">
    <name type="scientific">Apiospora phragmitis</name>
    <dbReference type="NCBI Taxonomy" id="2905665"/>
    <lineage>
        <taxon>Eukaryota</taxon>
        <taxon>Fungi</taxon>
        <taxon>Dikarya</taxon>
        <taxon>Ascomycota</taxon>
        <taxon>Pezizomycotina</taxon>
        <taxon>Sordariomycetes</taxon>
        <taxon>Xylariomycetidae</taxon>
        <taxon>Amphisphaeriales</taxon>
        <taxon>Apiosporaceae</taxon>
        <taxon>Apiospora</taxon>
    </lineage>
</organism>
<protein>
    <submittedName>
        <fullName evidence="1">Uncharacterized protein</fullName>
    </submittedName>
</protein>
<reference evidence="1 2" key="1">
    <citation type="submission" date="2023-01" db="EMBL/GenBank/DDBJ databases">
        <title>Analysis of 21 Apiospora genomes using comparative genomics revels a genus with tremendous synthesis potential of carbohydrate active enzymes and secondary metabolites.</title>
        <authorList>
            <person name="Sorensen T."/>
        </authorList>
    </citation>
    <scope>NUCLEOTIDE SEQUENCE [LARGE SCALE GENOMIC DNA]</scope>
    <source>
        <strain evidence="1 2">CBS 135458</strain>
    </source>
</reference>
<proteinExistence type="predicted"/>
<gene>
    <name evidence="1" type="ORF">PG994_008224</name>
</gene>